<dbReference type="Gene3D" id="3.40.1620.10">
    <property type="entry name" value="YefM-like domain"/>
    <property type="match status" value="1"/>
</dbReference>
<comment type="function">
    <text evidence="2">Antitoxin component of a type II toxin-antitoxin (TA) system.</text>
</comment>
<dbReference type="STRING" id="381665.SAMN05216554_0739"/>
<comment type="similarity">
    <text evidence="1 2">Belongs to the phD/YefM antitoxin family.</text>
</comment>
<reference evidence="3 4" key="1">
    <citation type="submission" date="2016-10" db="EMBL/GenBank/DDBJ databases">
        <authorList>
            <person name="de Groot N.N."/>
        </authorList>
    </citation>
    <scope>NUCLEOTIDE SEQUENCE [LARGE SCALE GENOMIC DNA]</scope>
    <source>
        <strain evidence="3 4">CGMCC 4.3491</strain>
    </source>
</reference>
<dbReference type="PANTHER" id="PTHR33713">
    <property type="entry name" value="ANTITOXIN YAFN-RELATED"/>
    <property type="match status" value="1"/>
</dbReference>
<dbReference type="InterPro" id="IPR051405">
    <property type="entry name" value="phD/YefM_antitoxin"/>
</dbReference>
<dbReference type="Proteomes" id="UP000198891">
    <property type="component" value="Unassembled WGS sequence"/>
</dbReference>
<dbReference type="EMBL" id="FNPZ01000001">
    <property type="protein sequence ID" value="SDY56831.1"/>
    <property type="molecule type" value="Genomic_DNA"/>
</dbReference>
<dbReference type="InterPro" id="IPR006442">
    <property type="entry name" value="Antitoxin_Phd/YefM"/>
</dbReference>
<gene>
    <name evidence="3" type="ORF">SAMN05216554_0739</name>
</gene>
<evidence type="ECO:0000313" key="4">
    <source>
        <dbReference type="Proteomes" id="UP000198891"/>
    </source>
</evidence>
<accession>A0A1H3KXF8</accession>
<evidence type="ECO:0000256" key="2">
    <source>
        <dbReference type="RuleBase" id="RU362080"/>
    </source>
</evidence>
<dbReference type="Pfam" id="PF02604">
    <property type="entry name" value="PhdYeFM_antitox"/>
    <property type="match status" value="1"/>
</dbReference>
<keyword evidence="4" id="KW-1185">Reference proteome</keyword>
<name>A0A1H3KXF8_9MICO</name>
<evidence type="ECO:0000313" key="3">
    <source>
        <dbReference type="EMBL" id="SDY56831.1"/>
    </source>
</evidence>
<dbReference type="AlphaFoldDB" id="A0A1H3KXF8"/>
<dbReference type="InterPro" id="IPR036165">
    <property type="entry name" value="YefM-like_sf"/>
</dbReference>
<protein>
    <recommendedName>
        <fullName evidence="2">Antitoxin</fullName>
    </recommendedName>
</protein>
<dbReference type="PANTHER" id="PTHR33713:SF6">
    <property type="entry name" value="ANTITOXIN YEFM"/>
    <property type="match status" value="1"/>
</dbReference>
<proteinExistence type="inferred from homology"/>
<dbReference type="SUPFAM" id="SSF143120">
    <property type="entry name" value="YefM-like"/>
    <property type="match status" value="1"/>
</dbReference>
<evidence type="ECO:0000256" key="1">
    <source>
        <dbReference type="ARBA" id="ARBA00009981"/>
    </source>
</evidence>
<dbReference type="Gene3D" id="1.10.1220.170">
    <property type="match status" value="1"/>
</dbReference>
<sequence>MWYAFWYHSKGDAMSAITATDARRNLFGLIQQVNDDHAPIEVVSKHGNAVLISKDDYDAITETAYLLRNAKGAERLLAALERARRGEFETHELHEA</sequence>
<organism evidence="3 4">
    <name type="scientific">Herbiconiux ginsengi</name>
    <dbReference type="NCBI Taxonomy" id="381665"/>
    <lineage>
        <taxon>Bacteria</taxon>
        <taxon>Bacillati</taxon>
        <taxon>Actinomycetota</taxon>
        <taxon>Actinomycetes</taxon>
        <taxon>Micrococcales</taxon>
        <taxon>Microbacteriaceae</taxon>
        <taxon>Herbiconiux</taxon>
    </lineage>
</organism>
<dbReference type="NCBIfam" id="TIGR01552">
    <property type="entry name" value="phd_fam"/>
    <property type="match status" value="1"/>
</dbReference>